<sequence>MLEYIDVVYDEDYLEHIYIMGDGASWIKSGVDVLGAKCHFVLDKFHLNQAIMRAIGHLGDSVSDARKAIYDGIRSEDKKQSIQSLT</sequence>
<name>A0A3P7NZF8_9FIRM</name>
<comment type="similarity">
    <text evidence="1">Belongs to the UPF0236 family.</text>
</comment>
<evidence type="ECO:0000313" key="2">
    <source>
        <dbReference type="EMBL" id="VDN46710.1"/>
    </source>
</evidence>
<evidence type="ECO:0008006" key="4">
    <source>
        <dbReference type="Google" id="ProtNLM"/>
    </source>
</evidence>
<dbReference type="EMBL" id="LR130778">
    <property type="protein sequence ID" value="VDN46710.1"/>
    <property type="molecule type" value="Genomic_DNA"/>
</dbReference>
<evidence type="ECO:0000256" key="1">
    <source>
        <dbReference type="ARBA" id="ARBA00006539"/>
    </source>
</evidence>
<gene>
    <name evidence="2" type="ORF">PATL70BA_0836</name>
</gene>
<keyword evidence="3" id="KW-1185">Reference proteome</keyword>
<accession>A0A3P7NZF8</accession>
<dbReference type="AlphaFoldDB" id="A0A3P7NZF8"/>
<protein>
    <recommendedName>
        <fullName evidence="4">Transposase IS204/IS1001/IS1096/IS1165 DDE domain-containing protein</fullName>
    </recommendedName>
</protein>
<proteinExistence type="inferred from homology"/>
<dbReference type="InterPro" id="IPR009620">
    <property type="entry name" value="UPF0236"/>
</dbReference>
<reference evidence="2 3" key="1">
    <citation type="submission" date="2018-09" db="EMBL/GenBank/DDBJ databases">
        <authorList>
            <person name="Postec A."/>
        </authorList>
    </citation>
    <scope>NUCLEOTIDE SEQUENCE [LARGE SCALE GENOMIC DNA]</scope>
    <source>
        <strain evidence="2">70B-A</strain>
    </source>
</reference>
<dbReference type="KEGG" id="cbar:PATL70BA_0836"/>
<dbReference type="Pfam" id="PF06782">
    <property type="entry name" value="UPF0236"/>
    <property type="match status" value="1"/>
</dbReference>
<evidence type="ECO:0000313" key="3">
    <source>
        <dbReference type="Proteomes" id="UP000279029"/>
    </source>
</evidence>
<organism evidence="2 3">
    <name type="scientific">Petrocella atlantisensis</name>
    <dbReference type="NCBI Taxonomy" id="2173034"/>
    <lineage>
        <taxon>Bacteria</taxon>
        <taxon>Bacillati</taxon>
        <taxon>Bacillota</taxon>
        <taxon>Clostridia</taxon>
        <taxon>Lachnospirales</taxon>
        <taxon>Vallitaleaceae</taxon>
        <taxon>Petrocella</taxon>
    </lineage>
</organism>
<dbReference type="Proteomes" id="UP000279029">
    <property type="component" value="Chromosome"/>
</dbReference>